<evidence type="ECO:0000256" key="2">
    <source>
        <dbReference type="SAM" id="Phobius"/>
    </source>
</evidence>
<dbReference type="Proteomes" id="UP001596266">
    <property type="component" value="Unassembled WGS sequence"/>
</dbReference>
<feature type="compositionally biased region" description="Low complexity" evidence="1">
    <location>
        <begin position="10"/>
        <end position="33"/>
    </location>
</feature>
<accession>A0ABW1X567</accession>
<evidence type="ECO:0000313" key="4">
    <source>
        <dbReference type="Proteomes" id="UP001596266"/>
    </source>
</evidence>
<protein>
    <recommendedName>
        <fullName evidence="5">DUF2567 domain-containing protein</fullName>
    </recommendedName>
</protein>
<keyword evidence="4" id="KW-1185">Reference proteome</keyword>
<feature type="transmembrane region" description="Helical" evidence="2">
    <location>
        <begin position="52"/>
        <end position="74"/>
    </location>
</feature>
<keyword evidence="2" id="KW-0812">Transmembrane</keyword>
<keyword evidence="2" id="KW-0472">Membrane</keyword>
<keyword evidence="2" id="KW-1133">Transmembrane helix</keyword>
<evidence type="ECO:0000256" key="1">
    <source>
        <dbReference type="SAM" id="MobiDB-lite"/>
    </source>
</evidence>
<evidence type="ECO:0008006" key="5">
    <source>
        <dbReference type="Google" id="ProtNLM"/>
    </source>
</evidence>
<proteinExistence type="predicted"/>
<feature type="region of interest" description="Disordered" evidence="1">
    <location>
        <begin position="1"/>
        <end position="34"/>
    </location>
</feature>
<name>A0ABW1X567_9ACTN</name>
<evidence type="ECO:0000313" key="3">
    <source>
        <dbReference type="EMBL" id="MFC6397660.1"/>
    </source>
</evidence>
<reference evidence="4" key="1">
    <citation type="journal article" date="2019" name="Int. J. Syst. Evol. Microbiol.">
        <title>The Global Catalogue of Microorganisms (GCM) 10K type strain sequencing project: providing services to taxonomists for standard genome sequencing and annotation.</title>
        <authorList>
            <consortium name="The Broad Institute Genomics Platform"/>
            <consortium name="The Broad Institute Genome Sequencing Center for Infectious Disease"/>
            <person name="Wu L."/>
            <person name="Ma J."/>
        </authorList>
    </citation>
    <scope>NUCLEOTIDE SEQUENCE [LARGE SCALE GENOMIC DNA]</scope>
    <source>
        <strain evidence="4">CGMCC 1.15277</strain>
    </source>
</reference>
<organism evidence="3 4">
    <name type="scientific">Luteococcus sanguinis</name>
    <dbReference type="NCBI Taxonomy" id="174038"/>
    <lineage>
        <taxon>Bacteria</taxon>
        <taxon>Bacillati</taxon>
        <taxon>Actinomycetota</taxon>
        <taxon>Actinomycetes</taxon>
        <taxon>Propionibacteriales</taxon>
        <taxon>Propionibacteriaceae</taxon>
        <taxon>Luteococcus</taxon>
    </lineage>
</organism>
<sequence length="209" mass="21803">MDRGSVPSDLGAAPLPASGGASATSPASATLPARTDAYGTPARWTGRFGLPIVRGIIAFLVGSLAAGLVSGLVWHAVVDLPTYTIADDGGASTTERGITKFFATDAWFSLVGVVVGLLVGWLAWRGFRRLGWPVTLLAMGAALVASLACWRVGVAMGPGDFDTRIFEAQAGDVVPIQFKLHTWTSFLVWQLAAVLPVMFGSSLGRDNSV</sequence>
<feature type="transmembrane region" description="Helical" evidence="2">
    <location>
        <begin position="186"/>
        <end position="204"/>
    </location>
</feature>
<comment type="caution">
    <text evidence="3">The sequence shown here is derived from an EMBL/GenBank/DDBJ whole genome shotgun (WGS) entry which is preliminary data.</text>
</comment>
<dbReference type="EMBL" id="JBHSUA010000021">
    <property type="protein sequence ID" value="MFC6397660.1"/>
    <property type="molecule type" value="Genomic_DNA"/>
</dbReference>
<gene>
    <name evidence="3" type="ORF">ACFP57_11800</name>
</gene>
<feature type="transmembrane region" description="Helical" evidence="2">
    <location>
        <begin position="131"/>
        <end position="153"/>
    </location>
</feature>
<feature type="transmembrane region" description="Helical" evidence="2">
    <location>
        <begin position="106"/>
        <end position="124"/>
    </location>
</feature>
<dbReference type="RefSeq" id="WP_343886176.1">
    <property type="nucleotide sequence ID" value="NZ_BAAAKI010000013.1"/>
</dbReference>